<proteinExistence type="inferred from homology"/>
<dbReference type="InterPro" id="IPR036188">
    <property type="entry name" value="FAD/NAD-bd_sf"/>
</dbReference>
<evidence type="ECO:0000259" key="2">
    <source>
        <dbReference type="Pfam" id="PF01593"/>
    </source>
</evidence>
<organism evidence="3 4">
    <name type="scientific">Roseobacter cerasinus</name>
    <dbReference type="NCBI Taxonomy" id="2602289"/>
    <lineage>
        <taxon>Bacteria</taxon>
        <taxon>Pseudomonadati</taxon>
        <taxon>Pseudomonadota</taxon>
        <taxon>Alphaproteobacteria</taxon>
        <taxon>Rhodobacterales</taxon>
        <taxon>Roseobacteraceae</taxon>
        <taxon>Roseobacter</taxon>
    </lineage>
</organism>
<evidence type="ECO:0000313" key="4">
    <source>
        <dbReference type="Proteomes" id="UP000436522"/>
    </source>
</evidence>
<comment type="similarity">
    <text evidence="1">Belongs to the flavin monoamine oxidase family.</text>
</comment>
<evidence type="ECO:0000313" key="3">
    <source>
        <dbReference type="EMBL" id="GFE48367.1"/>
    </source>
</evidence>
<gene>
    <name evidence="3" type="ORF">So717_01200</name>
</gene>
<sequence>MDTDSLIIGGGLSGLRLASLLAEHGRDFILLEGRDRFGGRILTETVGTGRYDLGPAWFWPGQPRIEALTAWLGLSRFDQYAEGILSFEDENGRVERGRGFASMQGSYRMVGGLGALVDALAAMLPKDRLRLSHPVTEIRKVDSGVEVACRSGQTFRAHKAVLALPPRVASELVFAPALPESATTTLQSTATWMAGQAKAVAVYNTAFWREAGLSGDAMSRHGPMVEIHDASPVATGPAALFGFIGVPPAARRDEQALKQAIIAQLIRLFGAQAATPRHLFVKDWAFDPFTSIELDQQPLYTHPQYGRPQALRNIWDNRLIFGGTETAAQFGGYLEGALEAAEEVHATLTMERV</sequence>
<dbReference type="EMBL" id="BLIV01000001">
    <property type="protein sequence ID" value="GFE48367.1"/>
    <property type="molecule type" value="Genomic_DNA"/>
</dbReference>
<dbReference type="Pfam" id="PF13450">
    <property type="entry name" value="NAD_binding_8"/>
    <property type="match status" value="1"/>
</dbReference>
<dbReference type="Gene3D" id="3.50.50.60">
    <property type="entry name" value="FAD/NAD(P)-binding domain"/>
    <property type="match status" value="2"/>
</dbReference>
<dbReference type="InterPro" id="IPR050703">
    <property type="entry name" value="Flavin_MAO"/>
</dbReference>
<dbReference type="OrthoDB" id="337830at2"/>
<dbReference type="RefSeq" id="WP_159974282.1">
    <property type="nucleotide sequence ID" value="NZ_BLIV01000001.1"/>
</dbReference>
<keyword evidence="4" id="KW-1185">Reference proteome</keyword>
<dbReference type="Proteomes" id="UP000436522">
    <property type="component" value="Unassembled WGS sequence"/>
</dbReference>
<protein>
    <recommendedName>
        <fullName evidence="2">Amine oxidase domain-containing protein</fullName>
    </recommendedName>
</protein>
<dbReference type="Pfam" id="PF01593">
    <property type="entry name" value="Amino_oxidase"/>
    <property type="match status" value="1"/>
</dbReference>
<dbReference type="AlphaFoldDB" id="A0A640VKU3"/>
<dbReference type="SUPFAM" id="SSF51905">
    <property type="entry name" value="FAD/NAD(P)-binding domain"/>
    <property type="match status" value="1"/>
</dbReference>
<dbReference type="PANTHER" id="PTHR43563">
    <property type="entry name" value="AMINE OXIDASE"/>
    <property type="match status" value="1"/>
</dbReference>
<feature type="domain" description="Amine oxidase" evidence="2">
    <location>
        <begin position="103"/>
        <end position="342"/>
    </location>
</feature>
<dbReference type="PANTHER" id="PTHR43563:SF1">
    <property type="entry name" value="AMINE OXIDASE [FLAVIN-CONTAINING] B"/>
    <property type="match status" value="1"/>
</dbReference>
<comment type="caution">
    <text evidence="3">The sequence shown here is derived from an EMBL/GenBank/DDBJ whole genome shotgun (WGS) entry which is preliminary data.</text>
</comment>
<dbReference type="InterPro" id="IPR002937">
    <property type="entry name" value="Amino_oxidase"/>
</dbReference>
<accession>A0A640VKU3</accession>
<evidence type="ECO:0000256" key="1">
    <source>
        <dbReference type="ARBA" id="ARBA00005995"/>
    </source>
</evidence>
<name>A0A640VKU3_9RHOB</name>
<dbReference type="GO" id="GO:0016491">
    <property type="term" value="F:oxidoreductase activity"/>
    <property type="evidence" value="ECO:0007669"/>
    <property type="project" value="InterPro"/>
</dbReference>
<reference evidence="3 4" key="1">
    <citation type="submission" date="2019-12" db="EMBL/GenBank/DDBJ databases">
        <title>Roseobacter cerasinus sp. nov., isolated from seawater around aquaculture.</title>
        <authorList>
            <person name="Muramatsu S."/>
            <person name="Takabe Y."/>
            <person name="Mori K."/>
            <person name="Takaichi S."/>
            <person name="Hanada S."/>
        </authorList>
    </citation>
    <scope>NUCLEOTIDE SEQUENCE [LARGE SCALE GENOMIC DNA]</scope>
    <source>
        <strain evidence="3 4">AI77</strain>
    </source>
</reference>
<dbReference type="SUPFAM" id="SSF54373">
    <property type="entry name" value="FAD-linked reductases, C-terminal domain"/>
    <property type="match status" value="1"/>
</dbReference>